<dbReference type="GO" id="GO:0005576">
    <property type="term" value="C:extracellular region"/>
    <property type="evidence" value="ECO:0007669"/>
    <property type="project" value="UniProtKB-SubCell"/>
</dbReference>
<dbReference type="GO" id="GO:0009424">
    <property type="term" value="C:bacterial-type flagellum hook"/>
    <property type="evidence" value="ECO:0007669"/>
    <property type="project" value="UniProtKB-UniRule"/>
</dbReference>
<feature type="domain" description="Flagellar basal-body/hook protein C-terminal" evidence="8">
    <location>
        <begin position="415"/>
        <end position="453"/>
    </location>
</feature>
<evidence type="ECO:0000256" key="4">
    <source>
        <dbReference type="ARBA" id="ARBA00016244"/>
    </source>
</evidence>
<keyword evidence="11" id="KW-1185">Reference proteome</keyword>
<keyword evidence="10" id="KW-0969">Cilium</keyword>
<evidence type="ECO:0000256" key="2">
    <source>
        <dbReference type="ARBA" id="ARBA00004613"/>
    </source>
</evidence>
<dbReference type="InterPro" id="IPR010930">
    <property type="entry name" value="Flg_bb/hook_C_dom"/>
</dbReference>
<keyword evidence="6 7" id="KW-0975">Bacterial flagellum</keyword>
<comment type="caution">
    <text evidence="10">The sequence shown here is derived from an EMBL/GenBank/DDBJ whole genome shotgun (WGS) entry which is preliminary data.</text>
</comment>
<dbReference type="PANTHER" id="PTHR30033">
    <property type="entry name" value="FLAGELLAR HOOK-ASSOCIATED PROTEIN 1"/>
    <property type="match status" value="1"/>
</dbReference>
<organism evidence="10 11">
    <name type="scientific">Paracidovorax anthurii</name>
    <dbReference type="NCBI Taxonomy" id="78229"/>
    <lineage>
        <taxon>Bacteria</taxon>
        <taxon>Pseudomonadati</taxon>
        <taxon>Pseudomonadota</taxon>
        <taxon>Betaproteobacteria</taxon>
        <taxon>Burkholderiales</taxon>
        <taxon>Comamonadaceae</taxon>
        <taxon>Paracidovorax</taxon>
    </lineage>
</organism>
<name>A0A328Z1X1_9BURK</name>
<comment type="subcellular location">
    <subcellularLocation>
        <location evidence="1 7">Bacterial flagellum</location>
    </subcellularLocation>
    <subcellularLocation>
        <location evidence="2 7">Secreted</location>
    </subcellularLocation>
</comment>
<dbReference type="GO" id="GO:0005198">
    <property type="term" value="F:structural molecule activity"/>
    <property type="evidence" value="ECO:0007669"/>
    <property type="project" value="UniProtKB-UniRule"/>
</dbReference>
<evidence type="ECO:0000256" key="3">
    <source>
        <dbReference type="ARBA" id="ARBA00009677"/>
    </source>
</evidence>
<keyword evidence="5 7" id="KW-0964">Secreted</keyword>
<protein>
    <recommendedName>
        <fullName evidence="4 7">Flagellar hook-associated protein 1</fullName>
        <shortName evidence="7">HAP1</shortName>
    </recommendedName>
</protein>
<keyword evidence="10" id="KW-0966">Cell projection</keyword>
<dbReference type="Proteomes" id="UP000248856">
    <property type="component" value="Unassembled WGS sequence"/>
</dbReference>
<dbReference type="Pfam" id="PF22638">
    <property type="entry name" value="FlgK_D1"/>
    <property type="match status" value="1"/>
</dbReference>
<accession>A0A328Z1X1</accession>
<evidence type="ECO:0000313" key="10">
    <source>
        <dbReference type="EMBL" id="RAR76827.1"/>
    </source>
</evidence>
<gene>
    <name evidence="7" type="primary">flgK</name>
    <name evidence="10" type="ORF">AX018_10429</name>
</gene>
<dbReference type="InterPro" id="IPR053927">
    <property type="entry name" value="FlgK_helical"/>
</dbReference>
<proteinExistence type="inferred from homology"/>
<dbReference type="InterPro" id="IPR002371">
    <property type="entry name" value="FlgK"/>
</dbReference>
<reference evidence="10 11" key="1">
    <citation type="submission" date="2018-06" db="EMBL/GenBank/DDBJ databases">
        <title>Genomic Encyclopedia of Archaeal and Bacterial Type Strains, Phase II (KMG-II): from individual species to whole genera.</title>
        <authorList>
            <person name="Goeker M."/>
        </authorList>
    </citation>
    <scope>NUCLEOTIDE SEQUENCE [LARGE SCALE GENOMIC DNA]</scope>
    <source>
        <strain evidence="10 11">CFPB 3232</strain>
    </source>
</reference>
<dbReference type="PRINTS" id="PR01005">
    <property type="entry name" value="FLGHOOKAP1"/>
</dbReference>
<evidence type="ECO:0000259" key="9">
    <source>
        <dbReference type="Pfam" id="PF22638"/>
    </source>
</evidence>
<dbReference type="AlphaFoldDB" id="A0A328Z1X1"/>
<evidence type="ECO:0000313" key="11">
    <source>
        <dbReference type="Proteomes" id="UP000248856"/>
    </source>
</evidence>
<dbReference type="PANTHER" id="PTHR30033:SF1">
    <property type="entry name" value="FLAGELLAR HOOK-ASSOCIATED PROTEIN 1"/>
    <property type="match status" value="1"/>
</dbReference>
<evidence type="ECO:0000259" key="8">
    <source>
        <dbReference type="Pfam" id="PF06429"/>
    </source>
</evidence>
<keyword evidence="10" id="KW-0282">Flagellum</keyword>
<evidence type="ECO:0000256" key="1">
    <source>
        <dbReference type="ARBA" id="ARBA00004365"/>
    </source>
</evidence>
<evidence type="ECO:0000256" key="5">
    <source>
        <dbReference type="ARBA" id="ARBA00022525"/>
    </source>
</evidence>
<sequence length="456" mass="48106">MISNIALSGAMAAQAALAVSSQNTANAMTEGYTRQGVQLSAVGALGRKNSPGNGVEVSALLRFADSYKSQQLWKSQSGLAQYSLPQQYYTQLESVLGDDTANIDHGLDTFFAALNASTTEPTSTPLRQQVLTAAEAVAQRFNQAAQLIDNQRVSIARQRGAMVDEANSLLGSIAQLNEKIVASQTTAGSGVSGLIDERDNKIDELAKILGVQVLDKADGSRDVTLPGGQPLVLGSLAGQLSLQTLADGTQSTTVKFVNDTFTLPATGLGGGLGGLGDFESRELLPLRQSLAEMARQFGDAFNTQLTAGFAQDGMAGKPLFDTAPGSGLLQVRTDVKAQDLAFSSDSTQPGDSGNLLRLVAQQNQSVSLTTTGSVLLSDAHTQLLGRLAMNSRQNQVAITTATTVRNQAVESWKSTSGVNLDEEAINLLQYRQMYEANMKVVGVANDLMDMTLALIR</sequence>
<evidence type="ECO:0000256" key="6">
    <source>
        <dbReference type="ARBA" id="ARBA00023143"/>
    </source>
</evidence>
<comment type="similarity">
    <text evidence="3 7">Belongs to the flagella basal body rod proteins family.</text>
</comment>
<dbReference type="NCBIfam" id="TIGR02492">
    <property type="entry name" value="flgK_ends"/>
    <property type="match status" value="1"/>
</dbReference>
<evidence type="ECO:0000256" key="7">
    <source>
        <dbReference type="RuleBase" id="RU362065"/>
    </source>
</evidence>
<dbReference type="OrthoDB" id="9802553at2"/>
<dbReference type="GO" id="GO:0044780">
    <property type="term" value="P:bacterial-type flagellum assembly"/>
    <property type="evidence" value="ECO:0007669"/>
    <property type="project" value="InterPro"/>
</dbReference>
<dbReference type="Pfam" id="PF06429">
    <property type="entry name" value="Flg_bbr_C"/>
    <property type="match status" value="1"/>
</dbReference>
<dbReference type="SUPFAM" id="SSF64518">
    <property type="entry name" value="Phase 1 flagellin"/>
    <property type="match status" value="1"/>
</dbReference>
<dbReference type="RefSeq" id="WP_111880004.1">
    <property type="nucleotide sequence ID" value="NZ_CBCSGC010000044.1"/>
</dbReference>
<dbReference type="EMBL" id="QLTA01000042">
    <property type="protein sequence ID" value="RAR76827.1"/>
    <property type="molecule type" value="Genomic_DNA"/>
</dbReference>
<feature type="domain" description="Flagellar hook-associated protein FlgK helical" evidence="9">
    <location>
        <begin position="90"/>
        <end position="320"/>
    </location>
</feature>